<evidence type="ECO:0000313" key="4">
    <source>
        <dbReference type="Proteomes" id="UP000265566"/>
    </source>
</evidence>
<dbReference type="Gramene" id="rna47175">
    <property type="protein sequence ID" value="RHN40929.1"/>
    <property type="gene ID" value="gene47175"/>
</dbReference>
<dbReference type="InterPro" id="IPR026960">
    <property type="entry name" value="RVT-Znf"/>
</dbReference>
<name>A0A396GIF2_MEDTR</name>
<dbReference type="Gene3D" id="3.30.420.10">
    <property type="entry name" value="Ribonuclease H-like superfamily/Ribonuclease H"/>
    <property type="match status" value="1"/>
</dbReference>
<organism evidence="3 4">
    <name type="scientific">Medicago truncatula</name>
    <name type="common">Barrel medic</name>
    <name type="synonym">Medicago tribuloides</name>
    <dbReference type="NCBI Taxonomy" id="3880"/>
    <lineage>
        <taxon>Eukaryota</taxon>
        <taxon>Viridiplantae</taxon>
        <taxon>Streptophyta</taxon>
        <taxon>Embryophyta</taxon>
        <taxon>Tracheophyta</taxon>
        <taxon>Spermatophyta</taxon>
        <taxon>Magnoliopsida</taxon>
        <taxon>eudicotyledons</taxon>
        <taxon>Gunneridae</taxon>
        <taxon>Pentapetalae</taxon>
        <taxon>rosids</taxon>
        <taxon>fabids</taxon>
        <taxon>Fabales</taxon>
        <taxon>Fabaceae</taxon>
        <taxon>Papilionoideae</taxon>
        <taxon>50 kb inversion clade</taxon>
        <taxon>NPAAA clade</taxon>
        <taxon>Hologalegina</taxon>
        <taxon>IRL clade</taxon>
        <taxon>Trifolieae</taxon>
        <taxon>Medicago</taxon>
    </lineage>
</organism>
<sequence length="249" mass="28078">MLNKLPTDENLASRGCYMPSMCSLCCRYAETSFHIFFECSFAAKLWCWFASILNKTLVFQSVEEIWSICNRSWNPQYQLVITATMINIINSIWYARNQQRFSNKKIHWRSSISTVISNTALSGNLTKAVASASISNFVILKKFNVNLHPHKAPKIIEVLRKPPIPLWTKCNTDGSSTSTSSACGGIFRNHDSALLLCFAENTGEGNAFHAELSGAMRAIELAKQYNWNNLWLECDSNLVIMAIKNHSIP</sequence>
<dbReference type="Pfam" id="PF13966">
    <property type="entry name" value="zf-RVT"/>
    <property type="match status" value="1"/>
</dbReference>
<feature type="domain" description="RNase H type-1" evidence="1">
    <location>
        <begin position="171"/>
        <end position="247"/>
    </location>
</feature>
<dbReference type="GO" id="GO:0003964">
    <property type="term" value="F:RNA-directed DNA polymerase activity"/>
    <property type="evidence" value="ECO:0007669"/>
    <property type="project" value="UniProtKB-KW"/>
</dbReference>
<reference evidence="4" key="1">
    <citation type="journal article" date="2018" name="Nat. Plants">
        <title>Whole-genome landscape of Medicago truncatula symbiotic genes.</title>
        <authorList>
            <person name="Pecrix Y."/>
            <person name="Staton S.E."/>
            <person name="Sallet E."/>
            <person name="Lelandais-Briere C."/>
            <person name="Moreau S."/>
            <person name="Carrere S."/>
            <person name="Blein T."/>
            <person name="Jardinaud M.F."/>
            <person name="Latrasse D."/>
            <person name="Zouine M."/>
            <person name="Zahm M."/>
            <person name="Kreplak J."/>
            <person name="Mayjonade B."/>
            <person name="Satge C."/>
            <person name="Perez M."/>
            <person name="Cauet S."/>
            <person name="Marande W."/>
            <person name="Chantry-Darmon C."/>
            <person name="Lopez-Roques C."/>
            <person name="Bouchez O."/>
            <person name="Berard A."/>
            <person name="Debelle F."/>
            <person name="Munos S."/>
            <person name="Bendahmane A."/>
            <person name="Berges H."/>
            <person name="Niebel A."/>
            <person name="Buitink J."/>
            <person name="Frugier F."/>
            <person name="Benhamed M."/>
            <person name="Crespi M."/>
            <person name="Gouzy J."/>
            <person name="Gamas P."/>
        </authorList>
    </citation>
    <scope>NUCLEOTIDE SEQUENCE [LARGE SCALE GENOMIC DNA]</scope>
    <source>
        <strain evidence="4">cv. Jemalong A17</strain>
    </source>
</reference>
<dbReference type="CDD" id="cd06222">
    <property type="entry name" value="RNase_H_like"/>
    <property type="match status" value="1"/>
</dbReference>
<dbReference type="AlphaFoldDB" id="A0A396GIF2"/>
<comment type="caution">
    <text evidence="3">The sequence shown here is derived from an EMBL/GenBank/DDBJ whole genome shotgun (WGS) entry which is preliminary data.</text>
</comment>
<evidence type="ECO:0000259" key="2">
    <source>
        <dbReference type="Pfam" id="PF13966"/>
    </source>
</evidence>
<dbReference type="InterPro" id="IPR044730">
    <property type="entry name" value="RNase_H-like_dom_plant"/>
</dbReference>
<protein>
    <submittedName>
        <fullName evidence="3">Putative ribonuclease H-like domain, reverse transcriptase zinc-binding domain-containing protein</fullName>
    </submittedName>
</protein>
<dbReference type="GO" id="GO:0004523">
    <property type="term" value="F:RNA-DNA hybrid ribonuclease activity"/>
    <property type="evidence" value="ECO:0007669"/>
    <property type="project" value="InterPro"/>
</dbReference>
<dbReference type="EMBL" id="PSQE01000008">
    <property type="protein sequence ID" value="RHN40929.1"/>
    <property type="molecule type" value="Genomic_DNA"/>
</dbReference>
<dbReference type="InterPro" id="IPR053151">
    <property type="entry name" value="RNase_H-like"/>
</dbReference>
<dbReference type="InterPro" id="IPR012337">
    <property type="entry name" value="RNaseH-like_sf"/>
</dbReference>
<dbReference type="InterPro" id="IPR002156">
    <property type="entry name" value="RNaseH_domain"/>
</dbReference>
<dbReference type="PANTHER" id="PTHR47723:SF23">
    <property type="entry name" value="REVERSE TRANSCRIPTASE-LIKE PROTEIN"/>
    <property type="match status" value="1"/>
</dbReference>
<proteinExistence type="predicted"/>
<dbReference type="InterPro" id="IPR036397">
    <property type="entry name" value="RNaseH_sf"/>
</dbReference>
<dbReference type="Pfam" id="PF13456">
    <property type="entry name" value="RVT_3"/>
    <property type="match status" value="1"/>
</dbReference>
<gene>
    <name evidence="3" type="ORF">MtrunA17_Chr8g0360391</name>
</gene>
<accession>A0A396GIF2</accession>
<evidence type="ECO:0000259" key="1">
    <source>
        <dbReference type="Pfam" id="PF13456"/>
    </source>
</evidence>
<evidence type="ECO:0000313" key="3">
    <source>
        <dbReference type="EMBL" id="RHN40929.1"/>
    </source>
</evidence>
<feature type="domain" description="Reverse transcriptase zinc-binding" evidence="2">
    <location>
        <begin position="2"/>
        <end position="46"/>
    </location>
</feature>
<keyword evidence="3" id="KW-0548">Nucleotidyltransferase</keyword>
<dbReference type="PANTHER" id="PTHR47723">
    <property type="entry name" value="OS05G0353850 PROTEIN"/>
    <property type="match status" value="1"/>
</dbReference>
<dbReference type="SUPFAM" id="SSF53098">
    <property type="entry name" value="Ribonuclease H-like"/>
    <property type="match status" value="1"/>
</dbReference>
<dbReference type="GO" id="GO:0003676">
    <property type="term" value="F:nucleic acid binding"/>
    <property type="evidence" value="ECO:0007669"/>
    <property type="project" value="InterPro"/>
</dbReference>
<keyword evidence="3" id="KW-0808">Transferase</keyword>
<dbReference type="Proteomes" id="UP000265566">
    <property type="component" value="Chromosome 8"/>
</dbReference>
<keyword evidence="3" id="KW-0695">RNA-directed DNA polymerase</keyword>